<sequence length="334" mass="34434">MRSVRLALPAVVAVVAAVVVGPGTAVAAACTWKSAALPLPDGITQGRATASDNEGGYAGVAMGMPERVVLWKPGKIVDYGRVPFAPYLVTVADVNRSGTIVGHAMRDVYSAGAFRSVGTRIEALPVPAAAHASRAVAVNDRGDIVGQYVPKLGELSRAVMWPADRPGQMVELTGLPASESLVVSGIDEDGTVLVEATGNGVSTSYRWRDGVAMKLVPPVPAQSVFANGISAGRVVGTLVPQGQPNELRAVQWDASGNASLLPEGRAANSVNRDGLVVGDGQSFQIGALVWRGGKVEAKLPSSPQLFVGSIGDDGGIPAYTRLNSKDTPVVYSCS</sequence>
<reference evidence="2 3" key="1">
    <citation type="submission" date="2024-09" db="EMBL/GenBank/DDBJ databases">
        <authorList>
            <person name="Sun Q."/>
            <person name="Mori K."/>
        </authorList>
    </citation>
    <scope>NUCLEOTIDE SEQUENCE [LARGE SCALE GENOMIC DNA]</scope>
    <source>
        <strain evidence="2 3">TBRC 7907</strain>
    </source>
</reference>
<keyword evidence="3" id="KW-1185">Reference proteome</keyword>
<accession>A0ABV5ZY27</accession>
<dbReference type="Proteomes" id="UP001589693">
    <property type="component" value="Unassembled WGS sequence"/>
</dbReference>
<keyword evidence="1" id="KW-0732">Signal</keyword>
<gene>
    <name evidence="2" type="ORF">ACFFQA_11835</name>
</gene>
<evidence type="ECO:0000313" key="3">
    <source>
        <dbReference type="Proteomes" id="UP001589693"/>
    </source>
</evidence>
<feature type="signal peptide" evidence="1">
    <location>
        <begin position="1"/>
        <end position="27"/>
    </location>
</feature>
<dbReference type="EMBL" id="JBHLZU010000010">
    <property type="protein sequence ID" value="MFB9904621.1"/>
    <property type="molecule type" value="Genomic_DNA"/>
</dbReference>
<comment type="caution">
    <text evidence="2">The sequence shown here is derived from an EMBL/GenBank/DDBJ whole genome shotgun (WGS) entry which is preliminary data.</text>
</comment>
<evidence type="ECO:0008006" key="4">
    <source>
        <dbReference type="Google" id="ProtNLM"/>
    </source>
</evidence>
<name>A0ABV5ZY27_9PSEU</name>
<evidence type="ECO:0000313" key="2">
    <source>
        <dbReference type="EMBL" id="MFB9904621.1"/>
    </source>
</evidence>
<evidence type="ECO:0000256" key="1">
    <source>
        <dbReference type="SAM" id="SignalP"/>
    </source>
</evidence>
<dbReference type="PROSITE" id="PS51257">
    <property type="entry name" value="PROKAR_LIPOPROTEIN"/>
    <property type="match status" value="1"/>
</dbReference>
<protein>
    <recommendedName>
        <fullName evidence="4">HAF repeat-containing protein</fullName>
    </recommendedName>
</protein>
<proteinExistence type="predicted"/>
<dbReference type="RefSeq" id="WP_377851825.1">
    <property type="nucleotide sequence ID" value="NZ_JBHLZU010000010.1"/>
</dbReference>
<feature type="chain" id="PRO_5046122934" description="HAF repeat-containing protein" evidence="1">
    <location>
        <begin position="28"/>
        <end position="334"/>
    </location>
</feature>
<organism evidence="2 3">
    <name type="scientific">Allokutzneria oryzae</name>
    <dbReference type="NCBI Taxonomy" id="1378989"/>
    <lineage>
        <taxon>Bacteria</taxon>
        <taxon>Bacillati</taxon>
        <taxon>Actinomycetota</taxon>
        <taxon>Actinomycetes</taxon>
        <taxon>Pseudonocardiales</taxon>
        <taxon>Pseudonocardiaceae</taxon>
        <taxon>Allokutzneria</taxon>
    </lineage>
</organism>